<reference evidence="2 3" key="1">
    <citation type="journal article" date="2016" name="Mol. Biol. Evol.">
        <title>Comparative Genomics of Early-Diverging Mushroom-Forming Fungi Provides Insights into the Origins of Lignocellulose Decay Capabilities.</title>
        <authorList>
            <person name="Nagy L.G."/>
            <person name="Riley R."/>
            <person name="Tritt A."/>
            <person name="Adam C."/>
            <person name="Daum C."/>
            <person name="Floudas D."/>
            <person name="Sun H."/>
            <person name="Yadav J.S."/>
            <person name="Pangilinan J."/>
            <person name="Larsson K.H."/>
            <person name="Matsuura K."/>
            <person name="Barry K."/>
            <person name="Labutti K."/>
            <person name="Kuo R."/>
            <person name="Ohm R.A."/>
            <person name="Bhattacharya S.S."/>
            <person name="Shirouzu T."/>
            <person name="Yoshinaga Y."/>
            <person name="Martin F.M."/>
            <person name="Grigoriev I.V."/>
            <person name="Hibbett D.S."/>
        </authorList>
    </citation>
    <scope>NUCLEOTIDE SEQUENCE [LARGE SCALE GENOMIC DNA]</scope>
    <source>
        <strain evidence="2 3">CBS 109695</strain>
    </source>
</reference>
<dbReference type="OrthoDB" id="3342934at2759"/>
<dbReference type="STRING" id="436010.A0A165YD14"/>
<protein>
    <recommendedName>
        <fullName evidence="4">Osmotin thaumatin-like protein</fullName>
    </recommendedName>
</protein>
<keyword evidence="1" id="KW-0732">Signal</keyword>
<feature type="signal peptide" evidence="1">
    <location>
        <begin position="1"/>
        <end position="20"/>
    </location>
</feature>
<feature type="chain" id="PRO_5007869463" description="Osmotin thaumatin-like protein" evidence="1">
    <location>
        <begin position="21"/>
        <end position="157"/>
    </location>
</feature>
<evidence type="ECO:0008006" key="4">
    <source>
        <dbReference type="Google" id="ProtNLM"/>
    </source>
</evidence>
<evidence type="ECO:0000256" key="1">
    <source>
        <dbReference type="SAM" id="SignalP"/>
    </source>
</evidence>
<dbReference type="Proteomes" id="UP000076532">
    <property type="component" value="Unassembled WGS sequence"/>
</dbReference>
<evidence type="ECO:0000313" key="3">
    <source>
        <dbReference type="Proteomes" id="UP000076532"/>
    </source>
</evidence>
<gene>
    <name evidence="2" type="ORF">FIBSPDRAFT_963973</name>
</gene>
<accession>A0A165YD14</accession>
<keyword evidence="3" id="KW-1185">Reference proteome</keyword>
<sequence length="157" mass="16385">MLGYYLAAATALSFLAGARAQLESHQVTFVNNCGYGTPLFSYQLNNTAQGATTISGEVNGGIAWLGDQGGCEASGVNCTAVEFALQNTGYSQAIINLIHTEGHVYTYPIAFNFTGGCSNGLVCDSSTCPDAAYNSAQLLPMPQQCAADNCGINIQFC</sequence>
<proteinExistence type="predicted"/>
<dbReference type="EMBL" id="KV417700">
    <property type="protein sequence ID" value="KZP09436.1"/>
    <property type="molecule type" value="Genomic_DNA"/>
</dbReference>
<dbReference type="AlphaFoldDB" id="A0A165YD14"/>
<organism evidence="2 3">
    <name type="scientific">Athelia psychrophila</name>
    <dbReference type="NCBI Taxonomy" id="1759441"/>
    <lineage>
        <taxon>Eukaryota</taxon>
        <taxon>Fungi</taxon>
        <taxon>Dikarya</taxon>
        <taxon>Basidiomycota</taxon>
        <taxon>Agaricomycotina</taxon>
        <taxon>Agaricomycetes</taxon>
        <taxon>Agaricomycetidae</taxon>
        <taxon>Atheliales</taxon>
        <taxon>Atheliaceae</taxon>
        <taxon>Athelia</taxon>
    </lineage>
</organism>
<evidence type="ECO:0000313" key="2">
    <source>
        <dbReference type="EMBL" id="KZP09436.1"/>
    </source>
</evidence>
<name>A0A165YD14_9AGAM</name>